<gene>
    <name evidence="2" type="ORF">DYB26_011610</name>
    <name evidence="3" type="ORF">DYB31_012350</name>
    <name evidence="1" type="ORF">DYB38_010961</name>
</gene>
<dbReference type="Proteomes" id="UP000286510">
    <property type="component" value="Unassembled WGS sequence"/>
</dbReference>
<protein>
    <submittedName>
        <fullName evidence="3">Uncharacterized protein</fullName>
    </submittedName>
</protein>
<comment type="caution">
    <text evidence="3">The sequence shown here is derived from an EMBL/GenBank/DDBJ whole genome shotgun (WGS) entry which is preliminary data.</text>
</comment>
<dbReference type="AlphaFoldDB" id="A0A397FT05"/>
<sequence>MSPAPCATRELTPDIKTEVVFALQDPIHNGKLARGSTQATAIRCQVGRATVRKIWRGLNSGVDGIQEEWACRTETSPHPR</sequence>
<evidence type="ECO:0000313" key="1">
    <source>
        <dbReference type="EMBL" id="RHY36956.1"/>
    </source>
</evidence>
<dbReference type="Proteomes" id="UP000266196">
    <property type="component" value="Unassembled WGS sequence"/>
</dbReference>
<evidence type="ECO:0000313" key="4">
    <source>
        <dbReference type="Proteomes" id="UP000265716"/>
    </source>
</evidence>
<evidence type="ECO:0000313" key="2">
    <source>
        <dbReference type="EMBL" id="RHZ29018.1"/>
    </source>
</evidence>
<dbReference type="EMBL" id="QUTE01004069">
    <property type="protein sequence ID" value="RHZ39205.1"/>
    <property type="molecule type" value="Genomic_DNA"/>
</dbReference>
<evidence type="ECO:0000313" key="3">
    <source>
        <dbReference type="EMBL" id="RHZ39205.1"/>
    </source>
</evidence>
<organism evidence="3 5">
    <name type="scientific">Aphanomyces astaci</name>
    <name type="common">Crayfish plague agent</name>
    <dbReference type="NCBI Taxonomy" id="112090"/>
    <lineage>
        <taxon>Eukaryota</taxon>
        <taxon>Sar</taxon>
        <taxon>Stramenopiles</taxon>
        <taxon>Oomycota</taxon>
        <taxon>Saprolegniomycetes</taxon>
        <taxon>Saprolegniales</taxon>
        <taxon>Verrucalvaceae</taxon>
        <taxon>Aphanomyces</taxon>
    </lineage>
</organism>
<evidence type="ECO:0000313" key="6">
    <source>
        <dbReference type="Proteomes" id="UP000286510"/>
    </source>
</evidence>
<accession>A0A397FT05</accession>
<name>A0A397FT05_APHAT</name>
<proteinExistence type="predicted"/>
<dbReference type="EMBL" id="QUTF01011338">
    <property type="protein sequence ID" value="RHZ29018.1"/>
    <property type="molecule type" value="Genomic_DNA"/>
</dbReference>
<evidence type="ECO:0000313" key="5">
    <source>
        <dbReference type="Proteomes" id="UP000266196"/>
    </source>
</evidence>
<dbReference type="EMBL" id="QUTC01012353">
    <property type="protein sequence ID" value="RHY36956.1"/>
    <property type="molecule type" value="Genomic_DNA"/>
</dbReference>
<reference evidence="4 5" key="1">
    <citation type="submission" date="2018-08" db="EMBL/GenBank/DDBJ databases">
        <title>Aphanomyces genome sequencing and annotation.</title>
        <authorList>
            <person name="Minardi D."/>
            <person name="Oidtmann B."/>
            <person name="Van Der Giezen M."/>
            <person name="Studholme D.J."/>
        </authorList>
    </citation>
    <scope>NUCLEOTIDE SEQUENCE [LARGE SCALE GENOMIC DNA]</scope>
    <source>
        <strain evidence="3 5">197901</strain>
        <strain evidence="2 6">FDL457</strain>
        <strain evidence="1 4">SA</strain>
    </source>
</reference>
<dbReference type="Proteomes" id="UP000265716">
    <property type="component" value="Unassembled WGS sequence"/>
</dbReference>